<comment type="caution">
    <text evidence="1">The sequence shown here is derived from an EMBL/GenBank/DDBJ whole genome shotgun (WGS) entry which is preliminary data.</text>
</comment>
<dbReference type="Proteomes" id="UP000885680">
    <property type="component" value="Unassembled WGS sequence"/>
</dbReference>
<protein>
    <submittedName>
        <fullName evidence="1">Uncharacterized protein</fullName>
    </submittedName>
</protein>
<dbReference type="EMBL" id="DRGN01000149">
    <property type="protein sequence ID" value="HEU00750.1"/>
    <property type="molecule type" value="Genomic_DNA"/>
</dbReference>
<feature type="non-terminal residue" evidence="1">
    <location>
        <position position="330"/>
    </location>
</feature>
<name>A0A9C9TGR9_9HYPH</name>
<dbReference type="AlphaFoldDB" id="A0A9C9TGR9"/>
<reference evidence="1" key="1">
    <citation type="journal article" date="2020" name="mSystems">
        <title>Genome- and Community-Level Interaction Insights into Carbon Utilization and Element Cycling Functions of Hydrothermarchaeota in Hydrothermal Sediment.</title>
        <authorList>
            <person name="Zhou Z."/>
            <person name="Liu Y."/>
            <person name="Xu W."/>
            <person name="Pan J."/>
            <person name="Luo Z.H."/>
            <person name="Li M."/>
        </authorList>
    </citation>
    <scope>NUCLEOTIDE SEQUENCE</scope>
    <source>
        <strain evidence="1">HyVt-347</strain>
    </source>
</reference>
<organism evidence="1 2">
    <name type="scientific">Aurantimonas coralicida</name>
    <dbReference type="NCBI Taxonomy" id="182270"/>
    <lineage>
        <taxon>Bacteria</taxon>
        <taxon>Pseudomonadati</taxon>
        <taxon>Pseudomonadota</taxon>
        <taxon>Alphaproteobacteria</taxon>
        <taxon>Hyphomicrobiales</taxon>
        <taxon>Aurantimonadaceae</taxon>
        <taxon>Aurantimonas</taxon>
    </lineage>
</organism>
<evidence type="ECO:0000313" key="1">
    <source>
        <dbReference type="EMBL" id="HEU00750.1"/>
    </source>
</evidence>
<sequence length="330" mass="35347">MAVFRDFTGMETGLQAAGWTPSPGLIFFVRTARRTGQFGLNILKAIAAAGGNYRFDLIPNPGPAVPGAPDLIGKLRFWVRFNAFPSADKHAVGGWTFGDATFILAGLYIDSSPTNEAEIFVSVDAIGFTSIGTVVKNRWYRVEVDTVIHDDTSGSAADDFLRVTVRVHGADVQSGSDQKSPSVSFRITSVAIGSPNVVPVATVDFDYDDIVFEVHDDGIAFSVPVQTVVAPVPVDVIDDPQSIGQTGDRDDLDERPMDLADLDVVSIPANGDQVIIHHRPMCVRGVTAWKVNVVANGTSPTETHAILISGVEFLVTVGPTGTFREATRYA</sequence>
<proteinExistence type="predicted"/>
<accession>A0A9C9TGR9</accession>
<evidence type="ECO:0000313" key="2">
    <source>
        <dbReference type="Proteomes" id="UP000885680"/>
    </source>
</evidence>
<gene>
    <name evidence="1" type="ORF">ENH89_10410</name>
</gene>